<organism evidence="2 3">
    <name type="scientific">Dendroctonus ponderosae</name>
    <name type="common">Mountain pine beetle</name>
    <dbReference type="NCBI Taxonomy" id="77166"/>
    <lineage>
        <taxon>Eukaryota</taxon>
        <taxon>Metazoa</taxon>
        <taxon>Ecdysozoa</taxon>
        <taxon>Arthropoda</taxon>
        <taxon>Hexapoda</taxon>
        <taxon>Insecta</taxon>
        <taxon>Pterygota</taxon>
        <taxon>Neoptera</taxon>
        <taxon>Endopterygota</taxon>
        <taxon>Coleoptera</taxon>
        <taxon>Polyphaga</taxon>
        <taxon>Cucujiformia</taxon>
        <taxon>Curculionidae</taxon>
        <taxon>Scolytinae</taxon>
        <taxon>Dendroctonus</taxon>
    </lineage>
</organism>
<keyword evidence="1" id="KW-0732">Signal</keyword>
<evidence type="ECO:0000256" key="1">
    <source>
        <dbReference type="SAM" id="SignalP"/>
    </source>
</evidence>
<feature type="signal peptide" evidence="1">
    <location>
        <begin position="1"/>
        <end position="18"/>
    </location>
</feature>
<sequence>MAFLKLAMVALLFTAALAWEKSKVQAKNLPSESAASRMLKRASIDIARRICPKDGTLLEDKLNQSFTCIERIDEDMILVCDVLIEADNCVKPVLEAIDRCGAPAEKEVYSHSLNSLLDEFKKRPTRSVRLVCPNL</sequence>
<dbReference type="EnsemblMetazoa" id="XM_019907411.1">
    <property type="protein sequence ID" value="XP_019762970.1"/>
    <property type="gene ID" value="LOC109539577"/>
</dbReference>
<accession>A0AAR5PPM0</accession>
<dbReference type="Proteomes" id="UP000019118">
    <property type="component" value="Unassembled WGS sequence"/>
</dbReference>
<protein>
    <submittedName>
        <fullName evidence="2">Uncharacterized protein</fullName>
    </submittedName>
</protein>
<evidence type="ECO:0000313" key="3">
    <source>
        <dbReference type="Proteomes" id="UP000019118"/>
    </source>
</evidence>
<reference evidence="2" key="2">
    <citation type="submission" date="2024-08" db="UniProtKB">
        <authorList>
            <consortium name="EnsemblMetazoa"/>
        </authorList>
    </citation>
    <scope>IDENTIFICATION</scope>
</reference>
<proteinExistence type="predicted"/>
<feature type="chain" id="PRO_5043501795" evidence="1">
    <location>
        <begin position="19"/>
        <end position="135"/>
    </location>
</feature>
<dbReference type="AlphaFoldDB" id="A0AAR5PPM0"/>
<dbReference type="KEGG" id="dpa:109539577"/>
<keyword evidence="3" id="KW-1185">Reference proteome</keyword>
<name>A0AAR5PPM0_DENPD</name>
<evidence type="ECO:0000313" key="2">
    <source>
        <dbReference type="EnsemblMetazoa" id="XP_019762970.1"/>
    </source>
</evidence>
<reference evidence="3" key="1">
    <citation type="journal article" date="2013" name="Genome Biol.">
        <title>Draft genome of the mountain pine beetle, Dendroctonus ponderosae Hopkins, a major forest pest.</title>
        <authorList>
            <person name="Keeling C.I."/>
            <person name="Yuen M.M."/>
            <person name="Liao N.Y."/>
            <person name="Docking T.R."/>
            <person name="Chan S.K."/>
            <person name="Taylor G.A."/>
            <person name="Palmquist D.L."/>
            <person name="Jackman S.D."/>
            <person name="Nguyen A."/>
            <person name="Li M."/>
            <person name="Henderson H."/>
            <person name="Janes J.K."/>
            <person name="Zhao Y."/>
            <person name="Pandoh P."/>
            <person name="Moore R."/>
            <person name="Sperling F.A."/>
            <person name="Huber D.P."/>
            <person name="Birol I."/>
            <person name="Jones S.J."/>
            <person name="Bohlmann J."/>
        </authorList>
    </citation>
    <scope>NUCLEOTIDE SEQUENCE</scope>
</reference>
<gene>
    <name evidence="2" type="primary">109539577</name>
</gene>